<evidence type="ECO:0000256" key="2">
    <source>
        <dbReference type="ARBA" id="ARBA00022679"/>
    </source>
</evidence>
<dbReference type="EMBL" id="KR063280">
    <property type="protein sequence ID" value="AKL88361.1"/>
    <property type="molecule type" value="Genomic_DNA"/>
</dbReference>
<dbReference type="EC" id="2.7.7.7" evidence="1"/>
<keyword evidence="4" id="KW-0235">DNA replication</keyword>
<keyword evidence="3" id="KW-0548">Nucleotidyltransferase</keyword>
<name>A0A0K0NKU7_9CAUD</name>
<dbReference type="InterPro" id="IPR011708">
    <property type="entry name" value="DNA_pol3_alpha_NTPase_dom"/>
</dbReference>
<evidence type="ECO:0000256" key="5">
    <source>
        <dbReference type="ARBA" id="ARBA00022932"/>
    </source>
</evidence>
<accession>A0A0K0NKU7</accession>
<dbReference type="InterPro" id="IPR016195">
    <property type="entry name" value="Pol/histidinol_Pase-like"/>
</dbReference>
<sequence length="964" mass="108171">MYAVMARESAVSVDAKQNGGAMPGAVPRSDTKFFHVHCHSQFSPLDGTAAVDLMVKKAVELGQPALALTDHGNMAGAVKLYLNAKQAGIQPWIGVEGYLIDPTRDDWEAPERKAPPVKRFHYCVLALNERGYMGLVKFNSMTHTRPRFNRFPRNTLSDLITLGKEYGDDLVLTTGCYFGLIQQLIARGQKDLAERYIGMLSAVFPHMFVELQNHNICHDDQPEDEELIGMDDDDMVQALVEIAAHHALPVIATQDSHYLKQNQKGAHSLMKRMVYSSAEDGFPGDSFHLASAEWVAEHYDQDVWDQVEDGFYELFHLHDLSIEPLDNYRPRVPTESKTPNKDIRRAALKQLRALGFDQVQTYMDRMNHELSVIKTLGMANYFVIVGDGVKWCQSNGIMVESRGSANGSLVCYLLGITQVDPIKWGGLFERFLSTDRTKPPDIDIDIEDEGRGRLLEYWLSKYGAVQIGTWGLLGTTVDPETGEEKGSVLQTWITSKRRECEQIAKEWADRKEMFGKKRPNGGEITAYGRGIFNKTYADVQSLEDVRRVAPDDYKHLRELSTMGSVYKSYGVHAGGVLLSGDDIKIEDYIPTMLVASSNTRVSQYAMDDVEAFGLLKMDVLGQSSLRMMKLCQELIGVDDPTDFSWIPEDEPEATKLLRDGRTKTGVFHFEGYTKAKGGREMKVRSTEDAVMVQALYMPGAMNSGQTADYIKRRFSAAERRKITYISPEFESALSRTYGTVIFQESIIEIMRNFGLDIATINVFFKVVKDSGRGAVERNRERMAQVRGKFDKAVSARGVDPDEAWEMLAGFASYGFNRAHASGYGIRSYRTAYLKAHYKVEFMTALLQTWAGRDKEKDYIREARRIGLRLLPPDVNVSGPSWTLDRTRKDVIRKGLVSISGVGMRAAEAISAEAPFTSIEDLIERVPARSMTGGKRWLETGEWSGILEKLKDAEALESLLSSGDK</sequence>
<evidence type="ECO:0000256" key="3">
    <source>
        <dbReference type="ARBA" id="ARBA00022695"/>
    </source>
</evidence>
<dbReference type="Proteomes" id="UP000203886">
    <property type="component" value="Segment"/>
</dbReference>
<dbReference type="InterPro" id="IPR040982">
    <property type="entry name" value="DNA_pol3_finger"/>
</dbReference>
<dbReference type="Pfam" id="PF07733">
    <property type="entry name" value="DNA_pol3_alpha"/>
    <property type="match status" value="1"/>
</dbReference>
<dbReference type="InterPro" id="IPR004013">
    <property type="entry name" value="PHP_dom"/>
</dbReference>
<dbReference type="GeneID" id="28801130"/>
<dbReference type="KEGG" id="vg:28801130"/>
<proteinExistence type="predicted"/>
<dbReference type="InterPro" id="IPR029460">
    <property type="entry name" value="DNAPol_HHH"/>
</dbReference>
<dbReference type="GO" id="GO:0006260">
    <property type="term" value="P:DNA replication"/>
    <property type="evidence" value="ECO:0007669"/>
    <property type="project" value="UniProtKB-KW"/>
</dbReference>
<evidence type="ECO:0000313" key="9">
    <source>
        <dbReference type="Proteomes" id="UP000203886"/>
    </source>
</evidence>
<dbReference type="GO" id="GO:0008408">
    <property type="term" value="F:3'-5' exonuclease activity"/>
    <property type="evidence" value="ECO:0007669"/>
    <property type="project" value="InterPro"/>
</dbReference>
<dbReference type="GO" id="GO:0003887">
    <property type="term" value="F:DNA-directed DNA polymerase activity"/>
    <property type="evidence" value="ECO:0007669"/>
    <property type="project" value="UniProtKB-KW"/>
</dbReference>
<evidence type="ECO:0000256" key="1">
    <source>
        <dbReference type="ARBA" id="ARBA00012417"/>
    </source>
</evidence>
<evidence type="ECO:0000313" key="8">
    <source>
        <dbReference type="EMBL" id="AKL88361.1"/>
    </source>
</evidence>
<keyword evidence="2" id="KW-0808">Transferase</keyword>
<feature type="domain" description="Polymerase/histidinol phosphatase N-terminal" evidence="7">
    <location>
        <begin position="34"/>
        <end position="101"/>
    </location>
</feature>
<keyword evidence="9" id="KW-1185">Reference proteome</keyword>
<dbReference type="SUPFAM" id="SSF89550">
    <property type="entry name" value="PHP domain-like"/>
    <property type="match status" value="1"/>
</dbReference>
<dbReference type="InterPro" id="IPR004805">
    <property type="entry name" value="DnaE2/DnaE/PolC"/>
</dbReference>
<evidence type="ECO:0000256" key="4">
    <source>
        <dbReference type="ARBA" id="ARBA00022705"/>
    </source>
</evidence>
<comment type="catalytic activity">
    <reaction evidence="6">
        <text>DNA(n) + a 2'-deoxyribonucleoside 5'-triphosphate = DNA(n+1) + diphosphate</text>
        <dbReference type="Rhea" id="RHEA:22508"/>
        <dbReference type="Rhea" id="RHEA-COMP:17339"/>
        <dbReference type="Rhea" id="RHEA-COMP:17340"/>
        <dbReference type="ChEBI" id="CHEBI:33019"/>
        <dbReference type="ChEBI" id="CHEBI:61560"/>
        <dbReference type="ChEBI" id="CHEBI:173112"/>
        <dbReference type="EC" id="2.7.7.7"/>
    </reaction>
</comment>
<dbReference type="RefSeq" id="YP_009273562.1">
    <property type="nucleotide sequence ID" value="NC_030906.1"/>
</dbReference>
<dbReference type="Gene3D" id="1.10.150.870">
    <property type="match status" value="1"/>
</dbReference>
<dbReference type="OrthoDB" id="46at10239"/>
<dbReference type="Pfam" id="PF14579">
    <property type="entry name" value="HHH_6"/>
    <property type="match status" value="1"/>
</dbReference>
<dbReference type="NCBIfam" id="TIGR00594">
    <property type="entry name" value="polc"/>
    <property type="match status" value="1"/>
</dbReference>
<dbReference type="InterPro" id="IPR003141">
    <property type="entry name" value="Pol/His_phosphatase_N"/>
</dbReference>
<dbReference type="Gene3D" id="3.20.20.140">
    <property type="entry name" value="Metal-dependent hydrolases"/>
    <property type="match status" value="1"/>
</dbReference>
<dbReference type="Pfam" id="PF02811">
    <property type="entry name" value="PHP"/>
    <property type="match status" value="1"/>
</dbReference>
<protein>
    <recommendedName>
        <fullName evidence="1">DNA-directed DNA polymerase</fullName>
        <ecNumber evidence="1">2.7.7.7</ecNumber>
    </recommendedName>
</protein>
<keyword evidence="5" id="KW-0239">DNA-directed DNA polymerase</keyword>
<dbReference type="PANTHER" id="PTHR32294">
    <property type="entry name" value="DNA POLYMERASE III SUBUNIT ALPHA"/>
    <property type="match status" value="1"/>
</dbReference>
<evidence type="ECO:0000259" key="7">
    <source>
        <dbReference type="SMART" id="SM00481"/>
    </source>
</evidence>
<organism evidence="8 9">
    <name type="scientific">Gordonia phage GMA6</name>
    <dbReference type="NCBI Taxonomy" id="1647285"/>
    <lineage>
        <taxon>Viruses</taxon>
        <taxon>Duplodnaviria</taxon>
        <taxon>Heunggongvirae</taxon>
        <taxon>Uroviricota</taxon>
        <taxon>Caudoviricetes</taxon>
        <taxon>Bendigovirus</taxon>
        <taxon>Bendigovirus GMA6</taxon>
    </lineage>
</organism>
<reference evidence="8 9" key="1">
    <citation type="journal article" date="2015" name="PLoS ONE">
        <title>Lysis to Kill: Evaluation of the Lytic Abilities, and Genomics of Nine Bacteriophages Infective for Gordonia spp. and Their Potential Use in Activated Sludge Foam Biocontrol.</title>
        <authorList>
            <person name="Dyson Z.A."/>
            <person name="Tucci J."/>
            <person name="Seviour R.J."/>
            <person name="Petrovski S."/>
        </authorList>
    </citation>
    <scope>NUCLEOTIDE SEQUENCE [LARGE SCALE GENOMIC DNA]</scope>
</reference>
<dbReference type="SMART" id="SM00481">
    <property type="entry name" value="POLIIIAc"/>
    <property type="match status" value="1"/>
</dbReference>
<evidence type="ECO:0000256" key="6">
    <source>
        <dbReference type="ARBA" id="ARBA00049244"/>
    </source>
</evidence>
<dbReference type="Pfam" id="PF17657">
    <property type="entry name" value="DNA_pol3_finger"/>
    <property type="match status" value="1"/>
</dbReference>
<gene>
    <name evidence="8" type="ORF">GMA6_80</name>
</gene>